<dbReference type="InterPro" id="IPR005481">
    <property type="entry name" value="BC-like_N"/>
</dbReference>
<dbReference type="InterPro" id="IPR011761">
    <property type="entry name" value="ATP-grasp"/>
</dbReference>
<dbReference type="Gene3D" id="3.30.470.20">
    <property type="entry name" value="ATP-grasp fold, B domain"/>
    <property type="match status" value="1"/>
</dbReference>
<feature type="non-terminal residue" evidence="7">
    <location>
        <position position="229"/>
    </location>
</feature>
<name>T1B9F5_9ZZZZ</name>
<feature type="domain" description="Biotin carboxylation" evidence="6">
    <location>
        <begin position="1"/>
        <end position="229"/>
    </location>
</feature>
<dbReference type="SUPFAM" id="SSF56059">
    <property type="entry name" value="Glutathione synthetase ATP-binding domain-like"/>
    <property type="match status" value="1"/>
</dbReference>
<dbReference type="PROSITE" id="PS00866">
    <property type="entry name" value="CPSASE_1"/>
    <property type="match status" value="1"/>
</dbReference>
<reference evidence="7" key="1">
    <citation type="submission" date="2013-08" db="EMBL/GenBank/DDBJ databases">
        <authorList>
            <person name="Mendez C."/>
            <person name="Richter M."/>
            <person name="Ferrer M."/>
            <person name="Sanchez J."/>
        </authorList>
    </citation>
    <scope>NUCLEOTIDE SEQUENCE</scope>
</reference>
<gene>
    <name evidence="7" type="ORF">B1B_06499</name>
</gene>
<evidence type="ECO:0000259" key="5">
    <source>
        <dbReference type="PROSITE" id="PS50975"/>
    </source>
</evidence>
<dbReference type="AlphaFoldDB" id="T1B9F5"/>
<dbReference type="PROSITE" id="PS50979">
    <property type="entry name" value="BC"/>
    <property type="match status" value="1"/>
</dbReference>
<evidence type="ECO:0000256" key="2">
    <source>
        <dbReference type="ARBA" id="ARBA00022741"/>
    </source>
</evidence>
<dbReference type="GO" id="GO:0016874">
    <property type="term" value="F:ligase activity"/>
    <property type="evidence" value="ECO:0007669"/>
    <property type="project" value="UniProtKB-KW"/>
</dbReference>
<dbReference type="GO" id="GO:0005524">
    <property type="term" value="F:ATP binding"/>
    <property type="evidence" value="ECO:0007669"/>
    <property type="project" value="UniProtKB-KW"/>
</dbReference>
<accession>T1B9F5</accession>
<dbReference type="InterPro" id="IPR011764">
    <property type="entry name" value="Biotin_carboxylation_dom"/>
</dbReference>
<dbReference type="PANTHER" id="PTHR18866">
    <property type="entry name" value="CARBOXYLASE:PYRUVATE/ACETYL-COA/PROPIONYL-COA CARBOXYLASE"/>
    <property type="match status" value="1"/>
</dbReference>
<dbReference type="EMBL" id="AUZY01004113">
    <property type="protein sequence ID" value="EQD65063.1"/>
    <property type="molecule type" value="Genomic_DNA"/>
</dbReference>
<reference evidence="7" key="2">
    <citation type="journal article" date="2014" name="ISME J.">
        <title>Microbial stratification in low pH oxic and suboxic macroscopic growths along an acid mine drainage.</title>
        <authorList>
            <person name="Mendez-Garcia C."/>
            <person name="Mesa V."/>
            <person name="Sprenger R.R."/>
            <person name="Richter M."/>
            <person name="Diez M.S."/>
            <person name="Solano J."/>
            <person name="Bargiela R."/>
            <person name="Golyshina O.V."/>
            <person name="Manteca A."/>
            <person name="Ramos J.L."/>
            <person name="Gallego J.R."/>
            <person name="Llorente I."/>
            <person name="Martins Dos Santos V.A."/>
            <person name="Jensen O.N."/>
            <person name="Pelaez A.I."/>
            <person name="Sanchez J."/>
            <person name="Ferrer M."/>
        </authorList>
    </citation>
    <scope>NUCLEOTIDE SEQUENCE</scope>
</reference>
<proteinExistence type="predicted"/>
<dbReference type="Pfam" id="PF00289">
    <property type="entry name" value="Biotin_carb_N"/>
    <property type="match status" value="1"/>
</dbReference>
<evidence type="ECO:0000256" key="3">
    <source>
        <dbReference type="ARBA" id="ARBA00022840"/>
    </source>
</evidence>
<keyword evidence="4" id="KW-0092">Biotin</keyword>
<dbReference type="InterPro" id="IPR016185">
    <property type="entry name" value="PreATP-grasp_dom_sf"/>
</dbReference>
<organism evidence="7">
    <name type="scientific">mine drainage metagenome</name>
    <dbReference type="NCBI Taxonomy" id="410659"/>
    <lineage>
        <taxon>unclassified sequences</taxon>
        <taxon>metagenomes</taxon>
        <taxon>ecological metagenomes</taxon>
    </lineage>
</organism>
<dbReference type="InterPro" id="IPR050856">
    <property type="entry name" value="Biotin_carboxylase_complex"/>
</dbReference>
<keyword evidence="3" id="KW-0067">ATP-binding</keyword>
<dbReference type="Pfam" id="PF02786">
    <property type="entry name" value="CPSase_L_D2"/>
    <property type="match status" value="1"/>
</dbReference>
<dbReference type="InterPro" id="IPR005479">
    <property type="entry name" value="CPAse_ATP-bd"/>
</dbReference>
<dbReference type="SUPFAM" id="SSF52440">
    <property type="entry name" value="PreATP-grasp domain"/>
    <property type="match status" value="1"/>
</dbReference>
<evidence type="ECO:0000313" key="7">
    <source>
        <dbReference type="EMBL" id="EQD65063.1"/>
    </source>
</evidence>
<dbReference type="GO" id="GO:0046872">
    <property type="term" value="F:metal ion binding"/>
    <property type="evidence" value="ECO:0007669"/>
    <property type="project" value="InterPro"/>
</dbReference>
<feature type="domain" description="ATP-grasp" evidence="5">
    <location>
        <begin position="79"/>
        <end position="175"/>
    </location>
</feature>
<evidence type="ECO:0000259" key="6">
    <source>
        <dbReference type="PROSITE" id="PS50979"/>
    </source>
</evidence>
<dbReference type="PANTHER" id="PTHR18866:SF33">
    <property type="entry name" value="METHYLCROTONOYL-COA CARBOXYLASE SUBUNIT ALPHA, MITOCHONDRIAL-RELATED"/>
    <property type="match status" value="1"/>
</dbReference>
<comment type="caution">
    <text evidence="7">The sequence shown here is derived from an EMBL/GenBank/DDBJ whole genome shotgun (WGS) entry which is preliminary data.</text>
</comment>
<dbReference type="FunFam" id="3.30.1490.20:FF:000003">
    <property type="entry name" value="acetyl-CoA carboxylase isoform X1"/>
    <property type="match status" value="1"/>
</dbReference>
<keyword evidence="1" id="KW-0436">Ligase</keyword>
<protein>
    <submittedName>
        <fullName evidence="7">Acetyl/propionyl-CoA carboxylase, alpha subunit</fullName>
    </submittedName>
</protein>
<dbReference type="PROSITE" id="PS50975">
    <property type="entry name" value="ATP_GRASP"/>
    <property type="match status" value="1"/>
</dbReference>
<keyword evidence="2" id="KW-0547">Nucleotide-binding</keyword>
<sequence length="229" mass="23766">MRAADGAVRIGPPPAAASYLDGAAIIAAARATGAEAIHPGYGFLAENAGFARACEAAGLIFVGPGPQAIEAMGIKSLAKARVRAAGIAVLPGYEGERQDLEHLEAEARKAGFPLMIKPAAGGGGKGMHVVHEAAQLPAALAGARRLAESSFGDGRLLIERYLSAPRHIEVQVLADHHGHCIHLGDRDCSIQRRHQKLIEEAPAPGLPAPLRASLRAAAVQVARDIGYRS</sequence>
<evidence type="ECO:0000256" key="1">
    <source>
        <dbReference type="ARBA" id="ARBA00022598"/>
    </source>
</evidence>
<evidence type="ECO:0000256" key="4">
    <source>
        <dbReference type="ARBA" id="ARBA00023267"/>
    </source>
</evidence>